<protein>
    <submittedName>
        <fullName evidence="2">Uncharacterized protein</fullName>
    </submittedName>
</protein>
<accession>A0AA39NZ09</accession>
<feature type="region of interest" description="Disordered" evidence="1">
    <location>
        <begin position="1"/>
        <end position="43"/>
    </location>
</feature>
<feature type="compositionally biased region" description="Polar residues" evidence="1">
    <location>
        <begin position="111"/>
        <end position="125"/>
    </location>
</feature>
<feature type="compositionally biased region" description="Low complexity" evidence="1">
    <location>
        <begin position="72"/>
        <end position="93"/>
    </location>
</feature>
<sequence length="216" mass="21660">LNAYLPTGSASSWSSSTFSVPTTTSSDGSRDIPGSTADAGGRLTGSYMGASSMDGSGKSGTYALTSTSGGVLSTTQANRHSSSSSFTSSGSLSANTMSVPLSRPSALLHPTPTTTSEPISASSDSNPIINMATHRGGATSTSTSSLENPIITDNGFLPSTSVNQNSGISSGAVATILAIDGSGGLPIYIIARAQDGVRLLAQEVDLMMFPLLSPPM</sequence>
<organism evidence="2 3">
    <name type="scientific">Armillaria novae-zelandiae</name>
    <dbReference type="NCBI Taxonomy" id="153914"/>
    <lineage>
        <taxon>Eukaryota</taxon>
        <taxon>Fungi</taxon>
        <taxon>Dikarya</taxon>
        <taxon>Basidiomycota</taxon>
        <taxon>Agaricomycotina</taxon>
        <taxon>Agaricomycetes</taxon>
        <taxon>Agaricomycetidae</taxon>
        <taxon>Agaricales</taxon>
        <taxon>Marasmiineae</taxon>
        <taxon>Physalacriaceae</taxon>
        <taxon>Armillaria</taxon>
    </lineage>
</organism>
<comment type="caution">
    <text evidence="2">The sequence shown here is derived from an EMBL/GenBank/DDBJ whole genome shotgun (WGS) entry which is preliminary data.</text>
</comment>
<gene>
    <name evidence="2" type="ORF">IW261DRAFT_1649349</name>
</gene>
<feature type="non-terminal residue" evidence="2">
    <location>
        <position position="1"/>
    </location>
</feature>
<dbReference type="EMBL" id="JAUEPR010000026">
    <property type="protein sequence ID" value="KAK0474511.1"/>
    <property type="molecule type" value="Genomic_DNA"/>
</dbReference>
<feature type="compositionally biased region" description="Low complexity" evidence="1">
    <location>
        <begin position="7"/>
        <end position="26"/>
    </location>
</feature>
<reference evidence="2" key="1">
    <citation type="submission" date="2023-06" db="EMBL/GenBank/DDBJ databases">
        <authorList>
            <consortium name="Lawrence Berkeley National Laboratory"/>
            <person name="Ahrendt S."/>
            <person name="Sahu N."/>
            <person name="Indic B."/>
            <person name="Wong-Bajracharya J."/>
            <person name="Merenyi Z."/>
            <person name="Ke H.-M."/>
            <person name="Monk M."/>
            <person name="Kocsube S."/>
            <person name="Drula E."/>
            <person name="Lipzen A."/>
            <person name="Balint B."/>
            <person name="Henrissat B."/>
            <person name="Andreopoulos B."/>
            <person name="Martin F.M."/>
            <person name="Harder C.B."/>
            <person name="Rigling D."/>
            <person name="Ford K.L."/>
            <person name="Foster G.D."/>
            <person name="Pangilinan J."/>
            <person name="Papanicolaou A."/>
            <person name="Barry K."/>
            <person name="LaButti K."/>
            <person name="Viragh M."/>
            <person name="Koriabine M."/>
            <person name="Yan M."/>
            <person name="Riley R."/>
            <person name="Champramary S."/>
            <person name="Plett K.L."/>
            <person name="Tsai I.J."/>
            <person name="Slot J."/>
            <person name="Sipos G."/>
            <person name="Plett J."/>
            <person name="Nagy L.G."/>
            <person name="Grigoriev I.V."/>
        </authorList>
    </citation>
    <scope>NUCLEOTIDE SEQUENCE</scope>
    <source>
        <strain evidence="2">ICMP 16352</strain>
    </source>
</reference>
<dbReference type="Proteomes" id="UP001175227">
    <property type="component" value="Unassembled WGS sequence"/>
</dbReference>
<dbReference type="AlphaFoldDB" id="A0AA39NZ09"/>
<evidence type="ECO:0000313" key="2">
    <source>
        <dbReference type="EMBL" id="KAK0474511.1"/>
    </source>
</evidence>
<feature type="region of interest" description="Disordered" evidence="1">
    <location>
        <begin position="72"/>
        <end position="125"/>
    </location>
</feature>
<name>A0AA39NZ09_9AGAR</name>
<proteinExistence type="predicted"/>
<evidence type="ECO:0000256" key="1">
    <source>
        <dbReference type="SAM" id="MobiDB-lite"/>
    </source>
</evidence>
<evidence type="ECO:0000313" key="3">
    <source>
        <dbReference type="Proteomes" id="UP001175227"/>
    </source>
</evidence>
<keyword evidence="3" id="KW-1185">Reference proteome</keyword>